<evidence type="ECO:0000256" key="2">
    <source>
        <dbReference type="SAM" id="Phobius"/>
    </source>
</evidence>
<dbReference type="InterPro" id="IPR051457">
    <property type="entry name" value="2-oxoacid:Fd_oxidoreductase"/>
</dbReference>
<evidence type="ECO:0000256" key="1">
    <source>
        <dbReference type="ARBA" id="ARBA00023002"/>
    </source>
</evidence>
<dbReference type="InterPro" id="IPR011766">
    <property type="entry name" value="TPP_enzyme_TPP-bd"/>
</dbReference>
<dbReference type="AlphaFoldDB" id="X0UC43"/>
<accession>X0UC43</accession>
<name>X0UC43_9ZZZZ</name>
<keyword evidence="2" id="KW-0812">Transmembrane</keyword>
<reference evidence="4" key="1">
    <citation type="journal article" date="2014" name="Front. Microbiol.">
        <title>High frequency of phylogenetically diverse reductive dehalogenase-homologous genes in deep subseafloor sedimentary metagenomes.</title>
        <authorList>
            <person name="Kawai M."/>
            <person name="Futagami T."/>
            <person name="Toyoda A."/>
            <person name="Takaki Y."/>
            <person name="Nishi S."/>
            <person name="Hori S."/>
            <person name="Arai W."/>
            <person name="Tsubouchi T."/>
            <person name="Morono Y."/>
            <person name="Uchiyama I."/>
            <person name="Ito T."/>
            <person name="Fujiyama A."/>
            <person name="Inagaki F."/>
            <person name="Takami H."/>
        </authorList>
    </citation>
    <scope>NUCLEOTIDE SEQUENCE</scope>
    <source>
        <strain evidence="4">Expedition CK06-06</strain>
    </source>
</reference>
<proteinExistence type="predicted"/>
<organism evidence="4">
    <name type="scientific">marine sediment metagenome</name>
    <dbReference type="NCBI Taxonomy" id="412755"/>
    <lineage>
        <taxon>unclassified sequences</taxon>
        <taxon>metagenomes</taxon>
        <taxon>ecological metagenomes</taxon>
    </lineage>
</organism>
<protein>
    <recommendedName>
        <fullName evidence="3">Thiamine pyrophosphate enzyme TPP-binding domain-containing protein</fullName>
    </recommendedName>
</protein>
<keyword evidence="1" id="KW-0560">Oxidoreductase</keyword>
<comment type="caution">
    <text evidence="4">The sequence shown here is derived from an EMBL/GenBank/DDBJ whole genome shotgun (WGS) entry which is preliminary data.</text>
</comment>
<dbReference type="InterPro" id="IPR029061">
    <property type="entry name" value="THDP-binding"/>
</dbReference>
<dbReference type="PANTHER" id="PTHR48084:SF1">
    <property type="entry name" value="2-OXOGLUTARATE SYNTHASE SUBUNIT KORB"/>
    <property type="match status" value="1"/>
</dbReference>
<evidence type="ECO:0000313" key="4">
    <source>
        <dbReference type="EMBL" id="GAG03369.1"/>
    </source>
</evidence>
<dbReference type="GO" id="GO:0016625">
    <property type="term" value="F:oxidoreductase activity, acting on the aldehyde or oxo group of donors, iron-sulfur protein as acceptor"/>
    <property type="evidence" value="ECO:0007669"/>
    <property type="project" value="UniProtKB-ARBA"/>
</dbReference>
<evidence type="ECO:0000259" key="3">
    <source>
        <dbReference type="Pfam" id="PF02775"/>
    </source>
</evidence>
<keyword evidence="2" id="KW-0472">Membrane</keyword>
<dbReference type="GO" id="GO:0030976">
    <property type="term" value="F:thiamine pyrophosphate binding"/>
    <property type="evidence" value="ECO:0007669"/>
    <property type="project" value="InterPro"/>
</dbReference>
<dbReference type="PANTHER" id="PTHR48084">
    <property type="entry name" value="2-OXOGLUTARATE OXIDOREDUCTASE SUBUNIT KORB-RELATED"/>
    <property type="match status" value="1"/>
</dbReference>
<sequence length="132" mass="13978">MVTTETISGYKYLRANKKFPSVWCAGCGAGIVMGAVIRAVDRLGISKDDVTVVSGIGCTARMPVYMDFNTLHTTHGRALAFATGIKLAKPGMKVIVVMGDGDALAIGGNHFIHTARRNMDLVAIVAKGRIQA</sequence>
<dbReference type="Pfam" id="PF02775">
    <property type="entry name" value="TPP_enzyme_C"/>
    <property type="match status" value="1"/>
</dbReference>
<dbReference type="GO" id="GO:0045333">
    <property type="term" value="P:cellular respiration"/>
    <property type="evidence" value="ECO:0007669"/>
    <property type="project" value="UniProtKB-ARBA"/>
</dbReference>
<gene>
    <name evidence="4" type="ORF">S01H1_36295</name>
</gene>
<feature type="transmembrane region" description="Helical" evidence="2">
    <location>
        <begin position="20"/>
        <end position="40"/>
    </location>
</feature>
<dbReference type="SUPFAM" id="SSF52518">
    <property type="entry name" value="Thiamin diphosphate-binding fold (THDP-binding)"/>
    <property type="match status" value="1"/>
</dbReference>
<keyword evidence="2" id="KW-1133">Transmembrane helix</keyword>
<dbReference type="EMBL" id="BARS01022732">
    <property type="protein sequence ID" value="GAG03369.1"/>
    <property type="molecule type" value="Genomic_DNA"/>
</dbReference>
<feature type="domain" description="Thiamine pyrophosphate enzyme TPP-binding" evidence="3">
    <location>
        <begin position="57"/>
        <end position="126"/>
    </location>
</feature>
<dbReference type="Gene3D" id="3.40.50.970">
    <property type="match status" value="1"/>
</dbReference>